<protein>
    <submittedName>
        <fullName evidence="1">Uncharacterized protein</fullName>
    </submittedName>
</protein>
<proteinExistence type="predicted"/>
<name>A0A2U0ULM2_9BACT</name>
<gene>
    <name evidence="1" type="ORF">C7379_10256</name>
</gene>
<dbReference type="AlphaFoldDB" id="A0A2U0ULM2"/>
<sequence>MSWNNCHCVKDLQTTISKTLHFVGLSVDDQYLMGARLGTNYMLISV</sequence>
<organism evidence="1 2">
    <name type="scientific">Hallella colorans</name>
    <dbReference type="NCBI Taxonomy" id="1703337"/>
    <lineage>
        <taxon>Bacteria</taxon>
        <taxon>Pseudomonadati</taxon>
        <taxon>Bacteroidota</taxon>
        <taxon>Bacteroidia</taxon>
        <taxon>Bacteroidales</taxon>
        <taxon>Prevotellaceae</taxon>
        <taxon>Hallella</taxon>
    </lineage>
</organism>
<dbReference type="Proteomes" id="UP000245870">
    <property type="component" value="Unassembled WGS sequence"/>
</dbReference>
<evidence type="ECO:0000313" key="1">
    <source>
        <dbReference type="EMBL" id="PVX58538.1"/>
    </source>
</evidence>
<keyword evidence="2" id="KW-1185">Reference proteome</keyword>
<evidence type="ECO:0000313" key="2">
    <source>
        <dbReference type="Proteomes" id="UP000245870"/>
    </source>
</evidence>
<reference evidence="1 2" key="1">
    <citation type="submission" date="2018-05" db="EMBL/GenBank/DDBJ databases">
        <title>Genomic Encyclopedia of Type Strains, Phase IV (KMG-IV): sequencing the most valuable type-strain genomes for metagenomic binning, comparative biology and taxonomic classification.</title>
        <authorList>
            <person name="Goeker M."/>
        </authorList>
    </citation>
    <scope>NUCLEOTIDE SEQUENCE [LARGE SCALE GENOMIC DNA]</scope>
    <source>
        <strain evidence="1 2">DSM 100333</strain>
    </source>
</reference>
<accession>A0A2U0ULM2</accession>
<dbReference type="EMBL" id="QENY01000002">
    <property type="protein sequence ID" value="PVX58538.1"/>
    <property type="molecule type" value="Genomic_DNA"/>
</dbReference>
<comment type="caution">
    <text evidence="1">The sequence shown here is derived from an EMBL/GenBank/DDBJ whole genome shotgun (WGS) entry which is preliminary data.</text>
</comment>